<protein>
    <recommendedName>
        <fullName evidence="5">MARVEL domain-containing protein</fullName>
    </recommendedName>
</protein>
<dbReference type="Proteomes" id="UP000014760">
    <property type="component" value="Unassembled WGS sequence"/>
</dbReference>
<feature type="transmembrane region" description="Helical" evidence="1">
    <location>
        <begin position="113"/>
        <end position="135"/>
    </location>
</feature>
<reference evidence="3" key="3">
    <citation type="submission" date="2015-06" db="UniProtKB">
        <authorList>
            <consortium name="EnsemblMetazoa"/>
        </authorList>
    </citation>
    <scope>IDENTIFICATION</scope>
</reference>
<dbReference type="HOGENOM" id="CLU_1344405_0_0_1"/>
<keyword evidence="1" id="KW-1133">Transmembrane helix</keyword>
<keyword evidence="1" id="KW-0812">Transmembrane</keyword>
<organism evidence="2">
    <name type="scientific">Capitella teleta</name>
    <name type="common">Polychaete worm</name>
    <dbReference type="NCBI Taxonomy" id="283909"/>
    <lineage>
        <taxon>Eukaryota</taxon>
        <taxon>Metazoa</taxon>
        <taxon>Spiralia</taxon>
        <taxon>Lophotrochozoa</taxon>
        <taxon>Annelida</taxon>
        <taxon>Polychaeta</taxon>
        <taxon>Sedentaria</taxon>
        <taxon>Scolecida</taxon>
        <taxon>Capitellidae</taxon>
        <taxon>Capitella</taxon>
    </lineage>
</organism>
<dbReference type="EMBL" id="AMQN01009431">
    <property type="status" value="NOT_ANNOTATED_CDS"/>
    <property type="molecule type" value="Genomic_DNA"/>
</dbReference>
<evidence type="ECO:0000256" key="1">
    <source>
        <dbReference type="SAM" id="Phobius"/>
    </source>
</evidence>
<reference evidence="4" key="1">
    <citation type="submission" date="2012-12" db="EMBL/GenBank/DDBJ databases">
        <authorList>
            <person name="Hellsten U."/>
            <person name="Grimwood J."/>
            <person name="Chapman J.A."/>
            <person name="Shapiro H."/>
            <person name="Aerts A."/>
            <person name="Otillar R.P."/>
            <person name="Terry A.Y."/>
            <person name="Boore J.L."/>
            <person name="Simakov O."/>
            <person name="Marletaz F."/>
            <person name="Cho S.-J."/>
            <person name="Edsinger-Gonzales E."/>
            <person name="Havlak P."/>
            <person name="Kuo D.-H."/>
            <person name="Larsson T."/>
            <person name="Lv J."/>
            <person name="Arendt D."/>
            <person name="Savage R."/>
            <person name="Osoegawa K."/>
            <person name="de Jong P."/>
            <person name="Lindberg D.R."/>
            <person name="Seaver E.C."/>
            <person name="Weisblat D.A."/>
            <person name="Putnam N.H."/>
            <person name="Grigoriev I.V."/>
            <person name="Rokhsar D.S."/>
        </authorList>
    </citation>
    <scope>NUCLEOTIDE SEQUENCE</scope>
    <source>
        <strain evidence="4">I ESC-2004</strain>
    </source>
</reference>
<dbReference type="EMBL" id="KB305422">
    <property type="protein sequence ID" value="ELU01038.1"/>
    <property type="molecule type" value="Genomic_DNA"/>
</dbReference>
<evidence type="ECO:0000313" key="3">
    <source>
        <dbReference type="EnsemblMetazoa" id="CapteP186587"/>
    </source>
</evidence>
<feature type="transmembrane region" description="Helical" evidence="1">
    <location>
        <begin position="83"/>
        <end position="101"/>
    </location>
</feature>
<keyword evidence="4" id="KW-1185">Reference proteome</keyword>
<keyword evidence="1" id="KW-0472">Membrane</keyword>
<dbReference type="EnsemblMetazoa" id="CapteT186587">
    <property type="protein sequence ID" value="CapteP186587"/>
    <property type="gene ID" value="CapteG186587"/>
</dbReference>
<sequence>MLVICQSSQTLCLAQCLRLGLSPAGDHHQSEYIGMYSSQEFSRYRHGTSAKLGYTHVAAGLLCCIFGCAAIGVRAWGQEGGQAIWGGVAFIMTGVYALQAAKLKVFYNIAAHCYLAFFSLWIAAIGYGLAIAGMAEDELHQKTCVPVQQCKPNFNRDACMAMNGMLMCLFNLELITCIWSCWICITGCKKDVDPDQTEETVSKA</sequence>
<name>R7UB67_CAPTE</name>
<feature type="transmembrane region" description="Helical" evidence="1">
    <location>
        <begin position="52"/>
        <end position="77"/>
    </location>
</feature>
<reference evidence="2 4" key="2">
    <citation type="journal article" date="2013" name="Nature">
        <title>Insights into bilaterian evolution from three spiralian genomes.</title>
        <authorList>
            <person name="Simakov O."/>
            <person name="Marletaz F."/>
            <person name="Cho S.J."/>
            <person name="Edsinger-Gonzales E."/>
            <person name="Havlak P."/>
            <person name="Hellsten U."/>
            <person name="Kuo D.H."/>
            <person name="Larsson T."/>
            <person name="Lv J."/>
            <person name="Arendt D."/>
            <person name="Savage R."/>
            <person name="Osoegawa K."/>
            <person name="de Jong P."/>
            <person name="Grimwood J."/>
            <person name="Chapman J.A."/>
            <person name="Shapiro H."/>
            <person name="Aerts A."/>
            <person name="Otillar R.P."/>
            <person name="Terry A.Y."/>
            <person name="Boore J.L."/>
            <person name="Grigoriev I.V."/>
            <person name="Lindberg D.R."/>
            <person name="Seaver E.C."/>
            <person name="Weisblat D.A."/>
            <person name="Putnam N.H."/>
            <person name="Rokhsar D.S."/>
        </authorList>
    </citation>
    <scope>NUCLEOTIDE SEQUENCE</scope>
    <source>
        <strain evidence="2 4">I ESC-2004</strain>
    </source>
</reference>
<proteinExistence type="predicted"/>
<evidence type="ECO:0000313" key="2">
    <source>
        <dbReference type="EMBL" id="ELU01038.1"/>
    </source>
</evidence>
<gene>
    <name evidence="2" type="ORF">CAPTEDRAFT_186587</name>
</gene>
<evidence type="ECO:0008006" key="5">
    <source>
        <dbReference type="Google" id="ProtNLM"/>
    </source>
</evidence>
<evidence type="ECO:0000313" key="4">
    <source>
        <dbReference type="Proteomes" id="UP000014760"/>
    </source>
</evidence>
<dbReference type="AlphaFoldDB" id="R7UB67"/>
<accession>R7UB67</accession>